<dbReference type="PANTHER" id="PTHR34978:SF3">
    <property type="entry name" value="SLR0241 PROTEIN"/>
    <property type="match status" value="1"/>
</dbReference>
<gene>
    <name evidence="4" type="ORF">SAMN05444008_11649</name>
</gene>
<keyword evidence="1" id="KW-0175">Coiled coil</keyword>
<protein>
    <submittedName>
        <fullName evidence="4">Signal transducer regulating beta-lactamase production, contains metallopeptidase domain</fullName>
    </submittedName>
</protein>
<dbReference type="AlphaFoldDB" id="A0A1M5GF16"/>
<feature type="domain" description="Peptidase M56" evidence="3">
    <location>
        <begin position="96"/>
        <end position="284"/>
    </location>
</feature>
<keyword evidence="5" id="KW-1185">Reference proteome</keyword>
<keyword evidence="2" id="KW-1133">Transmembrane helix</keyword>
<reference evidence="4 5" key="1">
    <citation type="submission" date="2016-11" db="EMBL/GenBank/DDBJ databases">
        <authorList>
            <person name="Jaros S."/>
            <person name="Januszkiewicz K."/>
            <person name="Wedrychowicz H."/>
        </authorList>
    </citation>
    <scope>NUCLEOTIDE SEQUENCE [LARGE SCALE GENOMIC DNA]</scope>
    <source>
        <strain evidence="4 5">DSM 26897</strain>
    </source>
</reference>
<feature type="transmembrane region" description="Helical" evidence="2">
    <location>
        <begin position="88"/>
        <end position="112"/>
    </location>
</feature>
<sequence length="552" mass="61813">MTGFSQSALLQALGWATLNSFWQVGILWCLFALARRFRPLGPGIQYRAAVGSLALAFAGFAGSLYLFYTGTLKVSAPFNLGRLSDTAWFSATLTAASLAYIVVLFIPVSRLLHNWRLLHHLRRSQLAKAPVQYRLFVQRVGAHLGLRKPAKVYLSALVQSPLTIGYFKPLILLPVASFNQLSTQQAEAILLHELAHIRRFDFLVNIGISIVHTLLYFNPFVRLFVRVAEDGREGCCDKMVLQFGYDRLAYASALLHLEKLSAPLPQLALAATGKSQLLNRIEAIVGQPAKLPRLKFTHFAGLLASALCLLALHSLLVIKQQSRAEKGSSMLDGFANPFGLAHQDEEMLAPDAPLKPFKKQNNQKTIALNSPPPEPIFLDPELQPMAPPPPPIVQVVNTEAPMDQLAAQEKEQVNEAVMTTQKALATLEWEKMEAQMADALNEQEKAEAHQQYQEQLAAINWKQMADNLASRYHQTNWDEINQYLGNARQQMRLDSLMNSLQMALNQLNRERNQHGNPVLPDYSVRQIANLQEHIQQSLDSLQEVRIRPVVKF</sequence>
<feature type="transmembrane region" description="Helical" evidence="2">
    <location>
        <begin position="46"/>
        <end position="68"/>
    </location>
</feature>
<evidence type="ECO:0000256" key="2">
    <source>
        <dbReference type="SAM" id="Phobius"/>
    </source>
</evidence>
<dbReference type="RefSeq" id="WP_073046281.1">
    <property type="nucleotide sequence ID" value="NZ_FQUO01000016.1"/>
</dbReference>
<feature type="transmembrane region" description="Helical" evidence="2">
    <location>
        <begin position="200"/>
        <end position="217"/>
    </location>
</feature>
<dbReference type="STRING" id="1302690.BUE76_11210"/>
<evidence type="ECO:0000313" key="5">
    <source>
        <dbReference type="Proteomes" id="UP000184368"/>
    </source>
</evidence>
<dbReference type="OrthoDB" id="15218at2"/>
<feature type="transmembrane region" description="Helical" evidence="2">
    <location>
        <begin position="296"/>
        <end position="318"/>
    </location>
</feature>
<dbReference type="InterPro" id="IPR052173">
    <property type="entry name" value="Beta-lactam_resp_regulator"/>
</dbReference>
<dbReference type="PANTHER" id="PTHR34978">
    <property type="entry name" value="POSSIBLE SENSOR-TRANSDUCER PROTEIN BLAR"/>
    <property type="match status" value="1"/>
</dbReference>
<dbReference type="Pfam" id="PF05569">
    <property type="entry name" value="Peptidase_M56"/>
    <property type="match status" value="1"/>
</dbReference>
<dbReference type="Proteomes" id="UP000184368">
    <property type="component" value="Unassembled WGS sequence"/>
</dbReference>
<evidence type="ECO:0000259" key="3">
    <source>
        <dbReference type="Pfam" id="PF05569"/>
    </source>
</evidence>
<dbReference type="InterPro" id="IPR008756">
    <property type="entry name" value="Peptidase_M56"/>
</dbReference>
<feature type="transmembrane region" description="Helical" evidence="2">
    <location>
        <begin position="12"/>
        <end position="34"/>
    </location>
</feature>
<dbReference type="CDD" id="cd07341">
    <property type="entry name" value="M56_BlaR1_MecR1_like"/>
    <property type="match status" value="1"/>
</dbReference>
<name>A0A1M5GF16_9BACT</name>
<dbReference type="EMBL" id="FQUO01000016">
    <property type="protein sequence ID" value="SHG02289.1"/>
    <property type="molecule type" value="Genomic_DNA"/>
</dbReference>
<proteinExistence type="predicted"/>
<feature type="coiled-coil region" evidence="1">
    <location>
        <begin position="490"/>
        <end position="547"/>
    </location>
</feature>
<accession>A0A1M5GF16</accession>
<keyword evidence="2" id="KW-0472">Membrane</keyword>
<organism evidence="4 5">
    <name type="scientific">Cnuella takakiae</name>
    <dbReference type="NCBI Taxonomy" id="1302690"/>
    <lineage>
        <taxon>Bacteria</taxon>
        <taxon>Pseudomonadati</taxon>
        <taxon>Bacteroidota</taxon>
        <taxon>Chitinophagia</taxon>
        <taxon>Chitinophagales</taxon>
        <taxon>Chitinophagaceae</taxon>
        <taxon>Cnuella</taxon>
    </lineage>
</organism>
<keyword evidence="2" id="KW-0812">Transmembrane</keyword>
<evidence type="ECO:0000256" key="1">
    <source>
        <dbReference type="SAM" id="Coils"/>
    </source>
</evidence>
<evidence type="ECO:0000313" key="4">
    <source>
        <dbReference type="EMBL" id="SHG02289.1"/>
    </source>
</evidence>